<dbReference type="InterPro" id="IPR013083">
    <property type="entry name" value="Znf_RING/FYVE/PHD"/>
</dbReference>
<proteinExistence type="predicted"/>
<dbReference type="SMART" id="SM00184">
    <property type="entry name" value="RING"/>
    <property type="match status" value="1"/>
</dbReference>
<organism evidence="6 7">
    <name type="scientific">Polarella glacialis</name>
    <name type="common">Dinoflagellate</name>
    <dbReference type="NCBI Taxonomy" id="89957"/>
    <lineage>
        <taxon>Eukaryota</taxon>
        <taxon>Sar</taxon>
        <taxon>Alveolata</taxon>
        <taxon>Dinophyceae</taxon>
        <taxon>Suessiales</taxon>
        <taxon>Suessiaceae</taxon>
        <taxon>Polarella</taxon>
    </lineage>
</organism>
<dbReference type="GO" id="GO:0008270">
    <property type="term" value="F:zinc ion binding"/>
    <property type="evidence" value="ECO:0007669"/>
    <property type="project" value="UniProtKB-KW"/>
</dbReference>
<name>A0A813HHM8_POLGL</name>
<comment type="caution">
    <text evidence="6">The sequence shown here is derived from an EMBL/GenBank/DDBJ whole genome shotgun (WGS) entry which is preliminary data.</text>
</comment>
<dbReference type="GO" id="GO:0004842">
    <property type="term" value="F:ubiquitin-protein transferase activity"/>
    <property type="evidence" value="ECO:0007669"/>
    <property type="project" value="TreeGrafter"/>
</dbReference>
<dbReference type="PROSITE" id="PS50089">
    <property type="entry name" value="ZF_RING_2"/>
    <property type="match status" value="1"/>
</dbReference>
<evidence type="ECO:0000256" key="4">
    <source>
        <dbReference type="PROSITE-ProRule" id="PRU00175"/>
    </source>
</evidence>
<evidence type="ECO:0000259" key="5">
    <source>
        <dbReference type="PROSITE" id="PS50089"/>
    </source>
</evidence>
<evidence type="ECO:0000256" key="3">
    <source>
        <dbReference type="ARBA" id="ARBA00022833"/>
    </source>
</evidence>
<dbReference type="InterPro" id="IPR051652">
    <property type="entry name" value="MDM2_MDM4_MUL1"/>
</dbReference>
<dbReference type="SUPFAM" id="SSF57850">
    <property type="entry name" value="RING/U-box"/>
    <property type="match status" value="1"/>
</dbReference>
<dbReference type="EMBL" id="CAJNNW010001337">
    <property type="protein sequence ID" value="CAE8637464.1"/>
    <property type="molecule type" value="Genomic_DNA"/>
</dbReference>
<keyword evidence="3" id="KW-0862">Zinc</keyword>
<dbReference type="PANTHER" id="PTHR12183">
    <property type="entry name" value="MITOCHONDRIAL UBIQUITIN LIGASE ACTIVATOR OF NFKB 1"/>
    <property type="match status" value="1"/>
</dbReference>
<dbReference type="Proteomes" id="UP000626109">
    <property type="component" value="Unassembled WGS sequence"/>
</dbReference>
<dbReference type="InterPro" id="IPR001841">
    <property type="entry name" value="Znf_RING"/>
</dbReference>
<accession>A0A813HHM8</accession>
<sequence>MWVRALRQRPELQERYYDLLAESNGSDTAHAELYCDEEACEAMLAAFRQRHGDAVPVGLREANSAKAAQIRSLLSASTVVCSQALMSVLRKGGLRCDLDELLREGEARARKLVPMKELREDEARCLAEACALAEIADPSFSAAAWLTTLDIFEPSSKALSLDSAVVASEYFPSAGSGLAVGRVEVDRRALDRVAAHQLFGDCLSCPISRQPSSAPASGYPAESQASPVSAGGAKLPSCSSCSCWCPQSLLVGALHAARASKGVAKPFGRERLVAQLATQAKGHESVPCPIPVGRGHQYTDFINKSSEGGSDGNCTQCRAVLARCGPALQRRVDEARKELAQQWEPEVQRLRAEAEGFIVARELASASAREVTVLKQRCAEVEEQLVVTQDATSRQAVAAQEAAIGLRRALVRRREMLEKALCAERVGGAVDAEMVRSAMEEIRAALLEEEKEARRRRCCCICAEAPVDAVLLPCRHQQLCMTCAQAVQLCPICRAVIDSRLQVYL</sequence>
<evidence type="ECO:0000256" key="2">
    <source>
        <dbReference type="ARBA" id="ARBA00022771"/>
    </source>
</evidence>
<keyword evidence="2 4" id="KW-0863">Zinc-finger</keyword>
<feature type="domain" description="RING-type" evidence="5">
    <location>
        <begin position="459"/>
        <end position="494"/>
    </location>
</feature>
<keyword evidence="1" id="KW-0479">Metal-binding</keyword>
<dbReference type="AlphaFoldDB" id="A0A813HHM8"/>
<evidence type="ECO:0000313" key="6">
    <source>
        <dbReference type="EMBL" id="CAE8637464.1"/>
    </source>
</evidence>
<dbReference type="Gene3D" id="3.30.40.10">
    <property type="entry name" value="Zinc/RING finger domain, C3HC4 (zinc finger)"/>
    <property type="match status" value="1"/>
</dbReference>
<dbReference type="GO" id="GO:0016567">
    <property type="term" value="P:protein ubiquitination"/>
    <property type="evidence" value="ECO:0007669"/>
    <property type="project" value="TreeGrafter"/>
</dbReference>
<protein>
    <recommendedName>
        <fullName evidence="5">RING-type domain-containing protein</fullName>
    </recommendedName>
</protein>
<gene>
    <name evidence="6" type="ORF">PGLA2088_LOCUS1686</name>
</gene>
<dbReference type="PANTHER" id="PTHR12183:SF32">
    <property type="entry name" value="MITOCHONDRIAL E3 UBIQUITIN PROTEIN LIGASE 1"/>
    <property type="match status" value="1"/>
</dbReference>
<dbReference type="Pfam" id="PF13920">
    <property type="entry name" value="zf-C3HC4_3"/>
    <property type="match status" value="1"/>
</dbReference>
<evidence type="ECO:0000256" key="1">
    <source>
        <dbReference type="ARBA" id="ARBA00022723"/>
    </source>
</evidence>
<reference evidence="6" key="1">
    <citation type="submission" date="2021-02" db="EMBL/GenBank/DDBJ databases">
        <authorList>
            <person name="Dougan E. K."/>
            <person name="Rhodes N."/>
            <person name="Thang M."/>
            <person name="Chan C."/>
        </authorList>
    </citation>
    <scope>NUCLEOTIDE SEQUENCE</scope>
</reference>
<evidence type="ECO:0000313" key="7">
    <source>
        <dbReference type="Proteomes" id="UP000626109"/>
    </source>
</evidence>